<dbReference type="SUPFAM" id="SSF48498">
    <property type="entry name" value="Tetracyclin repressor-like, C-terminal domain"/>
    <property type="match status" value="1"/>
</dbReference>
<dbReference type="InterPro" id="IPR001647">
    <property type="entry name" value="HTH_TetR"/>
</dbReference>
<dbReference type="AlphaFoldDB" id="A0A4R5CTJ5"/>
<reference evidence="6 7" key="1">
    <citation type="submission" date="2019-03" db="EMBL/GenBank/DDBJ databases">
        <title>Draft genome sequences of novel Actinobacteria.</title>
        <authorList>
            <person name="Sahin N."/>
            <person name="Ay H."/>
            <person name="Saygin H."/>
        </authorList>
    </citation>
    <scope>NUCLEOTIDE SEQUENCE [LARGE SCALE GENOMIC DNA]</scope>
    <source>
        <strain evidence="6 7">5K138</strain>
    </source>
</reference>
<dbReference type="EMBL" id="SMKZ01000037">
    <property type="protein sequence ID" value="TDE02241.1"/>
    <property type="molecule type" value="Genomic_DNA"/>
</dbReference>
<evidence type="ECO:0000259" key="5">
    <source>
        <dbReference type="PROSITE" id="PS50977"/>
    </source>
</evidence>
<accession>A0A4R5CTJ5</accession>
<feature type="domain" description="HTH tetR-type" evidence="5">
    <location>
        <begin position="14"/>
        <end position="74"/>
    </location>
</feature>
<evidence type="ECO:0000256" key="2">
    <source>
        <dbReference type="ARBA" id="ARBA00023125"/>
    </source>
</evidence>
<dbReference type="Pfam" id="PF17920">
    <property type="entry name" value="TetR_C_16"/>
    <property type="match status" value="1"/>
</dbReference>
<keyword evidence="3" id="KW-0804">Transcription</keyword>
<organism evidence="6 7">
    <name type="scientific">Jiangella asiatica</name>
    <dbReference type="NCBI Taxonomy" id="2530372"/>
    <lineage>
        <taxon>Bacteria</taxon>
        <taxon>Bacillati</taxon>
        <taxon>Actinomycetota</taxon>
        <taxon>Actinomycetes</taxon>
        <taxon>Jiangellales</taxon>
        <taxon>Jiangellaceae</taxon>
        <taxon>Jiangella</taxon>
    </lineage>
</organism>
<evidence type="ECO:0000256" key="1">
    <source>
        <dbReference type="ARBA" id="ARBA00023015"/>
    </source>
</evidence>
<dbReference type="GO" id="GO:0000976">
    <property type="term" value="F:transcription cis-regulatory region binding"/>
    <property type="evidence" value="ECO:0007669"/>
    <property type="project" value="TreeGrafter"/>
</dbReference>
<dbReference type="InterPro" id="IPR041678">
    <property type="entry name" value="TetR_C_16"/>
</dbReference>
<dbReference type="InParanoid" id="A0A4R5CTJ5"/>
<dbReference type="InterPro" id="IPR050109">
    <property type="entry name" value="HTH-type_TetR-like_transc_reg"/>
</dbReference>
<dbReference type="OrthoDB" id="3210235at2"/>
<dbReference type="PANTHER" id="PTHR30055:SF234">
    <property type="entry name" value="HTH-TYPE TRANSCRIPTIONAL REGULATOR BETI"/>
    <property type="match status" value="1"/>
</dbReference>
<gene>
    <name evidence="6" type="ORF">E1269_21980</name>
</gene>
<dbReference type="Gene3D" id="1.10.357.10">
    <property type="entry name" value="Tetracycline Repressor, domain 2"/>
    <property type="match status" value="1"/>
</dbReference>
<comment type="caution">
    <text evidence="6">The sequence shown here is derived from an EMBL/GenBank/DDBJ whole genome shotgun (WGS) entry which is preliminary data.</text>
</comment>
<keyword evidence="1" id="KW-0805">Transcription regulation</keyword>
<dbReference type="PANTHER" id="PTHR30055">
    <property type="entry name" value="HTH-TYPE TRANSCRIPTIONAL REGULATOR RUTR"/>
    <property type="match status" value="1"/>
</dbReference>
<dbReference type="Gene3D" id="1.10.10.60">
    <property type="entry name" value="Homeodomain-like"/>
    <property type="match status" value="1"/>
</dbReference>
<name>A0A4R5CTJ5_9ACTN</name>
<sequence>MPTLVGVPFTQRSEATRTSILTAARTLLAERGFEATTIRAVAARAGIDPSMVMRYYGSKDGLFRASVELDLRLDLVPREPLDGVGAALARHFLSRWEGDLADEAITLLLRSAGTTPMAAEQLRTIFDEQVAGFVGGVIPGDRAEAVHRAGLVSTQLLGLALTRYVLELPPVVAMDAGTVVASVGPVLQHHLTGAVAEPTPVR</sequence>
<evidence type="ECO:0000313" key="7">
    <source>
        <dbReference type="Proteomes" id="UP000294739"/>
    </source>
</evidence>
<keyword evidence="2 4" id="KW-0238">DNA-binding</keyword>
<dbReference type="InterPro" id="IPR009057">
    <property type="entry name" value="Homeodomain-like_sf"/>
</dbReference>
<feature type="DNA-binding region" description="H-T-H motif" evidence="4">
    <location>
        <begin position="37"/>
        <end position="56"/>
    </location>
</feature>
<dbReference type="PRINTS" id="PR00455">
    <property type="entry name" value="HTHTETR"/>
</dbReference>
<evidence type="ECO:0000256" key="4">
    <source>
        <dbReference type="PROSITE-ProRule" id="PRU00335"/>
    </source>
</evidence>
<dbReference type="GO" id="GO:0003700">
    <property type="term" value="F:DNA-binding transcription factor activity"/>
    <property type="evidence" value="ECO:0007669"/>
    <property type="project" value="TreeGrafter"/>
</dbReference>
<dbReference type="SUPFAM" id="SSF46689">
    <property type="entry name" value="Homeodomain-like"/>
    <property type="match status" value="1"/>
</dbReference>
<dbReference type="InterPro" id="IPR036271">
    <property type="entry name" value="Tet_transcr_reg_TetR-rel_C_sf"/>
</dbReference>
<keyword evidence="7" id="KW-1185">Reference proteome</keyword>
<dbReference type="Proteomes" id="UP000294739">
    <property type="component" value="Unassembled WGS sequence"/>
</dbReference>
<evidence type="ECO:0000313" key="6">
    <source>
        <dbReference type="EMBL" id="TDE02241.1"/>
    </source>
</evidence>
<proteinExistence type="predicted"/>
<protein>
    <submittedName>
        <fullName evidence="6">TetR/AcrR family transcriptional regulator</fullName>
    </submittedName>
</protein>
<dbReference type="PROSITE" id="PS50977">
    <property type="entry name" value="HTH_TETR_2"/>
    <property type="match status" value="1"/>
</dbReference>
<evidence type="ECO:0000256" key="3">
    <source>
        <dbReference type="ARBA" id="ARBA00023163"/>
    </source>
</evidence>
<dbReference type="Pfam" id="PF00440">
    <property type="entry name" value="TetR_N"/>
    <property type="match status" value="1"/>
</dbReference>